<dbReference type="AlphaFoldDB" id="A0AA39MQU9"/>
<name>A0AA39MQU9_9AGAR</name>
<evidence type="ECO:0000313" key="1">
    <source>
        <dbReference type="EMBL" id="KAK0442460.1"/>
    </source>
</evidence>
<gene>
    <name evidence="1" type="ORF">EV421DRAFT_586728</name>
</gene>
<organism evidence="1 2">
    <name type="scientific">Armillaria borealis</name>
    <dbReference type="NCBI Taxonomy" id="47425"/>
    <lineage>
        <taxon>Eukaryota</taxon>
        <taxon>Fungi</taxon>
        <taxon>Dikarya</taxon>
        <taxon>Basidiomycota</taxon>
        <taxon>Agaricomycotina</taxon>
        <taxon>Agaricomycetes</taxon>
        <taxon>Agaricomycetidae</taxon>
        <taxon>Agaricales</taxon>
        <taxon>Marasmiineae</taxon>
        <taxon>Physalacriaceae</taxon>
        <taxon>Armillaria</taxon>
    </lineage>
</organism>
<proteinExistence type="predicted"/>
<dbReference type="EMBL" id="JAUEPT010000026">
    <property type="protein sequence ID" value="KAK0442460.1"/>
    <property type="molecule type" value="Genomic_DNA"/>
</dbReference>
<comment type="caution">
    <text evidence="1">The sequence shown here is derived from an EMBL/GenBank/DDBJ whole genome shotgun (WGS) entry which is preliminary data.</text>
</comment>
<dbReference type="Proteomes" id="UP001175226">
    <property type="component" value="Unassembled WGS sequence"/>
</dbReference>
<keyword evidence="2" id="KW-1185">Reference proteome</keyword>
<protein>
    <submittedName>
        <fullName evidence="1">Uncharacterized protein</fullName>
    </submittedName>
</protein>
<reference evidence="1" key="1">
    <citation type="submission" date="2023-06" db="EMBL/GenBank/DDBJ databases">
        <authorList>
            <consortium name="Lawrence Berkeley National Laboratory"/>
            <person name="Ahrendt S."/>
            <person name="Sahu N."/>
            <person name="Indic B."/>
            <person name="Wong-Bajracharya J."/>
            <person name="Merenyi Z."/>
            <person name="Ke H.-M."/>
            <person name="Monk M."/>
            <person name="Kocsube S."/>
            <person name="Drula E."/>
            <person name="Lipzen A."/>
            <person name="Balint B."/>
            <person name="Henrissat B."/>
            <person name="Andreopoulos B."/>
            <person name="Martin F.M."/>
            <person name="Harder C.B."/>
            <person name="Rigling D."/>
            <person name="Ford K.L."/>
            <person name="Foster G.D."/>
            <person name="Pangilinan J."/>
            <person name="Papanicolaou A."/>
            <person name="Barry K."/>
            <person name="LaButti K."/>
            <person name="Viragh M."/>
            <person name="Koriabine M."/>
            <person name="Yan M."/>
            <person name="Riley R."/>
            <person name="Champramary S."/>
            <person name="Plett K.L."/>
            <person name="Tsai I.J."/>
            <person name="Slot J."/>
            <person name="Sipos G."/>
            <person name="Plett J."/>
            <person name="Nagy L.G."/>
            <person name="Grigoriev I.V."/>
        </authorList>
    </citation>
    <scope>NUCLEOTIDE SEQUENCE</scope>
    <source>
        <strain evidence="1">FPL87.14</strain>
    </source>
</reference>
<evidence type="ECO:0000313" key="2">
    <source>
        <dbReference type="Proteomes" id="UP001175226"/>
    </source>
</evidence>
<sequence>MRGLTYRQDEKDQYVRHGDRRLSEVVRDMHVKEGDNTYPIAKKWVHASVSVVAEVGAKTIHPSSEDVMVVDQEEEEEDQDNEDVELSLYLSCAACGMKTDMKSLVNAGLILFSKFLELLIYRPPSPTICSCPGLAKIRYDFQGKGKEVHFWRQELSGVYEVRVQVLQSDPSHGGSFSSKEKAEDEDNLEKVELQREISAWWEDIGKRLDLLEVDGARCSDDEYEHGWTWLKALPRVPSEWVDYDDDTSEEPVAVDGLPAATSAKDDRISGFYPPTTQAQKPIPDLRKSFHRKEQALYMELGRTPVERLNDVRRRFLKGARGALEELEGQAKVPLTADKNSVMTVTDDKGTIKPAGDKILRMIKASLSLKEARYRRILIGGETRAMS</sequence>
<accession>A0AA39MQU9</accession>